<dbReference type="AlphaFoldDB" id="A0A1W2D896"/>
<feature type="non-terminal residue" evidence="2">
    <location>
        <position position="1"/>
    </location>
</feature>
<name>A0A1W2D896_9FLAO</name>
<evidence type="ECO:0008006" key="4">
    <source>
        <dbReference type="Google" id="ProtNLM"/>
    </source>
</evidence>
<dbReference type="Proteomes" id="UP000192393">
    <property type="component" value="Unassembled WGS sequence"/>
</dbReference>
<accession>A0A1W2D896</accession>
<evidence type="ECO:0000313" key="3">
    <source>
        <dbReference type="Proteomes" id="UP000192393"/>
    </source>
</evidence>
<sequence>PDPDQCAEEFTLEIEVTDSIEPIFDLESEYCQNDELITLPTQSDNDITGIWTPNQIDTSVAGIQNFTFIPDEEQCAESILLSIEIFETLIPAFDLQQEYCLGVIPQALENVSDNGIPGTWFPAQIDTTTAGTQIYTFTPDGICGEEFILEITVLDEITPTFNIQTQYCLNSEEIILPTTSENGVTGTWFPATINTSNLGTTTYTFTPDLECAETITKTITIVEIIMPEFDDLIQNYCLNSMAELLPNISENGINGTWFPSQINTNLQGTTTYTFTPNEGQCSQEYQHTVTVYPHPEMDLEEELIICEGDSFTYSAPDGFDSYEWKNQNNQIISTTQEVTFTQEGIYTLTVQINGVPCDLSRNIEVRFSTPPTITEIKTTENTIT</sequence>
<feature type="non-terminal residue" evidence="2">
    <location>
        <position position="384"/>
    </location>
</feature>
<dbReference type="EMBL" id="FWXS01000027">
    <property type="protein sequence ID" value="SMC93727.1"/>
    <property type="molecule type" value="Genomic_DNA"/>
</dbReference>
<organism evidence="2 3">
    <name type="scientific">Moheibacter sediminis</name>
    <dbReference type="NCBI Taxonomy" id="1434700"/>
    <lineage>
        <taxon>Bacteria</taxon>
        <taxon>Pseudomonadati</taxon>
        <taxon>Bacteroidota</taxon>
        <taxon>Flavobacteriia</taxon>
        <taxon>Flavobacteriales</taxon>
        <taxon>Weeksellaceae</taxon>
        <taxon>Moheibacter</taxon>
    </lineage>
</organism>
<dbReference type="Gene3D" id="2.60.40.1220">
    <property type="match status" value="3"/>
</dbReference>
<evidence type="ECO:0000313" key="2">
    <source>
        <dbReference type="EMBL" id="SMC93727.1"/>
    </source>
</evidence>
<keyword evidence="1" id="KW-0732">Signal</keyword>
<evidence type="ECO:0000256" key="1">
    <source>
        <dbReference type="ARBA" id="ARBA00022729"/>
    </source>
</evidence>
<reference evidence="2 3" key="1">
    <citation type="submission" date="2017-04" db="EMBL/GenBank/DDBJ databases">
        <authorList>
            <person name="Afonso C.L."/>
            <person name="Miller P.J."/>
            <person name="Scott M.A."/>
            <person name="Spackman E."/>
            <person name="Goraichik I."/>
            <person name="Dimitrov K.M."/>
            <person name="Suarez D.L."/>
            <person name="Swayne D.E."/>
        </authorList>
    </citation>
    <scope>NUCLEOTIDE SEQUENCE [LARGE SCALE GENOMIC DNA]</scope>
    <source>
        <strain evidence="2 3">CGMCC 1.12708</strain>
    </source>
</reference>
<gene>
    <name evidence="2" type="ORF">SAMN06296427_1271</name>
</gene>
<dbReference type="InterPro" id="IPR014755">
    <property type="entry name" value="Cu-Rt/internalin_Ig-like"/>
</dbReference>
<keyword evidence="3" id="KW-1185">Reference proteome</keyword>
<proteinExistence type="predicted"/>
<protein>
    <recommendedName>
        <fullName evidence="4">PKD domain-containing protein</fullName>
    </recommendedName>
</protein>